<protein>
    <submittedName>
        <fullName evidence="4">2-polyprenyl-6-methoxyphenol hydroxylase-like FAD-dependent oxidoreductase</fullName>
    </submittedName>
</protein>
<evidence type="ECO:0000313" key="5">
    <source>
        <dbReference type="Proteomes" id="UP001139648"/>
    </source>
</evidence>
<evidence type="ECO:0000259" key="3">
    <source>
        <dbReference type="Pfam" id="PF01494"/>
    </source>
</evidence>
<dbReference type="PANTHER" id="PTHR13789:SF309">
    <property type="entry name" value="PUTATIVE (AFU_ORTHOLOGUE AFUA_6G14510)-RELATED"/>
    <property type="match status" value="1"/>
</dbReference>
<name>A0A9X2GHH8_9ACTN</name>
<reference evidence="4" key="1">
    <citation type="submission" date="2022-06" db="EMBL/GenBank/DDBJ databases">
        <title>Sequencing the genomes of 1000 actinobacteria strains.</title>
        <authorList>
            <person name="Klenk H.-P."/>
        </authorList>
    </citation>
    <scope>NUCLEOTIDE SEQUENCE</scope>
    <source>
        <strain evidence="4">DSM 46694</strain>
    </source>
</reference>
<accession>A0A9X2GHH8</accession>
<keyword evidence="2" id="KW-0503">Monooxygenase</keyword>
<dbReference type="RefSeq" id="WP_253744848.1">
    <property type="nucleotide sequence ID" value="NZ_BAABKA010000026.1"/>
</dbReference>
<dbReference type="EMBL" id="JAMZEB010000002">
    <property type="protein sequence ID" value="MCP2357740.1"/>
    <property type="molecule type" value="Genomic_DNA"/>
</dbReference>
<dbReference type="SUPFAM" id="SSF51905">
    <property type="entry name" value="FAD/NAD(P)-binding domain"/>
    <property type="match status" value="1"/>
</dbReference>
<proteinExistence type="predicted"/>
<dbReference type="InterPro" id="IPR002938">
    <property type="entry name" value="FAD-bd"/>
</dbReference>
<gene>
    <name evidence="4" type="ORF">HD597_004760</name>
</gene>
<dbReference type="Proteomes" id="UP001139648">
    <property type="component" value="Unassembled WGS sequence"/>
</dbReference>
<evidence type="ECO:0000256" key="2">
    <source>
        <dbReference type="ARBA" id="ARBA00023033"/>
    </source>
</evidence>
<dbReference type="InterPro" id="IPR036188">
    <property type="entry name" value="FAD/NAD-bd_sf"/>
</dbReference>
<dbReference type="PRINTS" id="PR00420">
    <property type="entry name" value="RNGMNOXGNASE"/>
</dbReference>
<sequence>MTGSAAVVGAGVGGLATAIGLRRAGWRVTVLDRRETLERYGTAFGIHPTAQAALDRLGVGEAFRARALPYRDGLIRSPSGAVLARLPLERIERRAGRPELLISRPYLLDALIAALDVPVRYGHDVTDVAALAAEHDLVVGADGINSAVRAAAFGGRSRPRHVGTVTWIGIAGFETGVYGETWGRGRFFGMTPIEPGRTNWYAAVPEATTATELRELFTGWHDPIPRILSATDPGSWIRYEMRHLYPALPAFVHGGRTALVGDAAHAMTPNLGQGACTAILDAEALTRAVAARGRDGLPAALRAYDAERRRDAQRVAFGSRALHRVMSTRHARLRDSLVRLIPA</sequence>
<dbReference type="Gene3D" id="3.50.50.60">
    <property type="entry name" value="FAD/NAD(P)-binding domain"/>
    <property type="match status" value="1"/>
</dbReference>
<dbReference type="GO" id="GO:0071949">
    <property type="term" value="F:FAD binding"/>
    <property type="evidence" value="ECO:0007669"/>
    <property type="project" value="InterPro"/>
</dbReference>
<keyword evidence="1" id="KW-0560">Oxidoreductase</keyword>
<dbReference type="GO" id="GO:0004497">
    <property type="term" value="F:monooxygenase activity"/>
    <property type="evidence" value="ECO:0007669"/>
    <property type="project" value="UniProtKB-KW"/>
</dbReference>
<keyword evidence="5" id="KW-1185">Reference proteome</keyword>
<comment type="caution">
    <text evidence="4">The sequence shown here is derived from an EMBL/GenBank/DDBJ whole genome shotgun (WGS) entry which is preliminary data.</text>
</comment>
<feature type="domain" description="FAD-binding" evidence="3">
    <location>
        <begin position="5"/>
        <end position="315"/>
    </location>
</feature>
<dbReference type="Pfam" id="PF01494">
    <property type="entry name" value="FAD_binding_3"/>
    <property type="match status" value="1"/>
</dbReference>
<evidence type="ECO:0000256" key="1">
    <source>
        <dbReference type="ARBA" id="ARBA00023002"/>
    </source>
</evidence>
<dbReference type="InterPro" id="IPR050493">
    <property type="entry name" value="FAD-dep_Monooxygenase_BioMet"/>
</dbReference>
<evidence type="ECO:0000313" key="4">
    <source>
        <dbReference type="EMBL" id="MCP2357740.1"/>
    </source>
</evidence>
<organism evidence="4 5">
    <name type="scientific">Nonomuraea thailandensis</name>
    <dbReference type="NCBI Taxonomy" id="1188745"/>
    <lineage>
        <taxon>Bacteria</taxon>
        <taxon>Bacillati</taxon>
        <taxon>Actinomycetota</taxon>
        <taxon>Actinomycetes</taxon>
        <taxon>Streptosporangiales</taxon>
        <taxon>Streptosporangiaceae</taxon>
        <taxon>Nonomuraea</taxon>
    </lineage>
</organism>
<dbReference type="PANTHER" id="PTHR13789">
    <property type="entry name" value="MONOOXYGENASE"/>
    <property type="match status" value="1"/>
</dbReference>
<dbReference type="AlphaFoldDB" id="A0A9X2GHH8"/>